<dbReference type="AlphaFoldDB" id="A0A450XQV9"/>
<dbReference type="EMBL" id="CAADFO010000089">
    <property type="protein sequence ID" value="VFK31665.1"/>
    <property type="molecule type" value="Genomic_DNA"/>
</dbReference>
<evidence type="ECO:0000313" key="2">
    <source>
        <dbReference type="EMBL" id="VFK31665.1"/>
    </source>
</evidence>
<protein>
    <recommendedName>
        <fullName evidence="3">Essential protein Yae1, N terminal</fullName>
    </recommendedName>
</protein>
<reference evidence="2" key="1">
    <citation type="submission" date="2019-02" db="EMBL/GenBank/DDBJ databases">
        <authorList>
            <person name="Gruber-Vodicka R. H."/>
            <person name="Seah K. B. B."/>
        </authorList>
    </citation>
    <scope>NUCLEOTIDE SEQUENCE</scope>
    <source>
        <strain evidence="2">BECK_BZ197</strain>
    </source>
</reference>
<proteinExistence type="predicted"/>
<evidence type="ECO:0000256" key="1">
    <source>
        <dbReference type="SAM" id="MobiDB-lite"/>
    </source>
</evidence>
<dbReference type="Gene3D" id="3.40.140.10">
    <property type="entry name" value="Cytidine Deaminase, domain 2"/>
    <property type="match status" value="1"/>
</dbReference>
<name>A0A450XQV9_9GAMM</name>
<evidence type="ECO:0008006" key="3">
    <source>
        <dbReference type="Google" id="ProtNLM"/>
    </source>
</evidence>
<organism evidence="2">
    <name type="scientific">Candidatus Kentrum sp. MB</name>
    <dbReference type="NCBI Taxonomy" id="2138164"/>
    <lineage>
        <taxon>Bacteria</taxon>
        <taxon>Pseudomonadati</taxon>
        <taxon>Pseudomonadota</taxon>
        <taxon>Gammaproteobacteria</taxon>
        <taxon>Candidatus Kentrum</taxon>
    </lineage>
</organism>
<accession>A0A450XQV9</accession>
<sequence>MNIRLTKQESIRVINGEDVFAIMQKVLLRENKIDRDKEHFRIVGLDADSRILFIALVVLGGVTSVTVKPMETFRVVAGREEGREMGKEEGLREGERKGKEEGRREGKDEGKKRKGLEVARAALAEGMEVDIVCRISGLSKGEVRELAGC</sequence>
<feature type="region of interest" description="Disordered" evidence="1">
    <location>
        <begin position="81"/>
        <end position="112"/>
    </location>
</feature>
<gene>
    <name evidence="2" type="ORF">BECKMB1821G_GA0114241_108913</name>
</gene>